<dbReference type="GO" id="GO:0008967">
    <property type="term" value="F:phosphoglycolate phosphatase activity"/>
    <property type="evidence" value="ECO:0007669"/>
    <property type="project" value="TreeGrafter"/>
</dbReference>
<dbReference type="InterPro" id="IPR023214">
    <property type="entry name" value="HAD_sf"/>
</dbReference>
<dbReference type="SUPFAM" id="SSF56784">
    <property type="entry name" value="HAD-like"/>
    <property type="match status" value="1"/>
</dbReference>
<gene>
    <name evidence="1" type="ORF">A2973_03585</name>
</gene>
<proteinExistence type="predicted"/>
<dbReference type="PANTHER" id="PTHR43434">
    <property type="entry name" value="PHOSPHOGLYCOLATE PHOSPHATASE"/>
    <property type="match status" value="1"/>
</dbReference>
<dbReference type="EMBL" id="MFJZ01000023">
    <property type="protein sequence ID" value="OGG30428.1"/>
    <property type="molecule type" value="Genomic_DNA"/>
</dbReference>
<dbReference type="Pfam" id="PF13242">
    <property type="entry name" value="Hydrolase_like"/>
    <property type="match status" value="1"/>
</dbReference>
<evidence type="ECO:0008006" key="3">
    <source>
        <dbReference type="Google" id="ProtNLM"/>
    </source>
</evidence>
<reference evidence="1 2" key="1">
    <citation type="journal article" date="2016" name="Nat. Commun.">
        <title>Thousands of microbial genomes shed light on interconnected biogeochemical processes in an aquifer system.</title>
        <authorList>
            <person name="Anantharaman K."/>
            <person name="Brown C.T."/>
            <person name="Hug L.A."/>
            <person name="Sharon I."/>
            <person name="Castelle C.J."/>
            <person name="Probst A.J."/>
            <person name="Thomas B.C."/>
            <person name="Singh A."/>
            <person name="Wilkins M.J."/>
            <person name="Karaoz U."/>
            <person name="Brodie E.L."/>
            <person name="Williams K.H."/>
            <person name="Hubbard S.S."/>
            <person name="Banfield J.F."/>
        </authorList>
    </citation>
    <scope>NUCLEOTIDE SEQUENCE [LARGE SCALE GENOMIC DNA]</scope>
</reference>
<accession>A0A1F6B0J0</accession>
<dbReference type="InterPro" id="IPR023198">
    <property type="entry name" value="PGP-like_dom2"/>
</dbReference>
<comment type="caution">
    <text evidence="1">The sequence shown here is derived from an EMBL/GenBank/DDBJ whole genome shotgun (WGS) entry which is preliminary data.</text>
</comment>
<sequence length="247" mass="27403">MKSKKLVLFDIDGTLIYHVGRKTSWVTRYTQALNEVYGVKVLPFDPIGKHEGSIEQKIAWEELSPLGINRQTIRAKFPRYLKRRVALFDEDAGVEQLYKAIPDACTLARRLGAHPDRYIVGVLTGNATSIALWKLSHAGVPDVFHFGLYGEEADDRIALSHLVFDKAFQELGVRLTGGDIVVIGDTVHDIRCGRAIGAVTIGVTTGGHDRGMLAKERPDLLVDSLMDPRVLGMFGVNRLDKKERPSV</sequence>
<dbReference type="STRING" id="1798396.A2973_03585"/>
<dbReference type="Proteomes" id="UP000176409">
    <property type="component" value="Unassembled WGS sequence"/>
</dbReference>
<dbReference type="AlphaFoldDB" id="A0A1F6B0J0"/>
<protein>
    <recommendedName>
        <fullName evidence="3">Haloacid dehalogenase</fullName>
    </recommendedName>
</protein>
<organism evidence="1 2">
    <name type="scientific">Candidatus Gottesmanbacteria bacterium RIFCSPLOWO2_01_FULL_49_10</name>
    <dbReference type="NCBI Taxonomy" id="1798396"/>
    <lineage>
        <taxon>Bacteria</taxon>
        <taxon>Candidatus Gottesmaniibacteriota</taxon>
    </lineage>
</organism>
<dbReference type="GO" id="GO:0006281">
    <property type="term" value="P:DNA repair"/>
    <property type="evidence" value="ECO:0007669"/>
    <property type="project" value="TreeGrafter"/>
</dbReference>
<evidence type="ECO:0000313" key="2">
    <source>
        <dbReference type="Proteomes" id="UP000176409"/>
    </source>
</evidence>
<evidence type="ECO:0000313" key="1">
    <source>
        <dbReference type="EMBL" id="OGG30428.1"/>
    </source>
</evidence>
<dbReference type="InterPro" id="IPR036412">
    <property type="entry name" value="HAD-like_sf"/>
</dbReference>
<dbReference type="InterPro" id="IPR050155">
    <property type="entry name" value="HAD-like_hydrolase_sf"/>
</dbReference>
<name>A0A1F6B0J0_9BACT</name>
<dbReference type="Gene3D" id="1.10.150.240">
    <property type="entry name" value="Putative phosphatase, domain 2"/>
    <property type="match status" value="1"/>
</dbReference>
<dbReference type="PANTHER" id="PTHR43434:SF1">
    <property type="entry name" value="PHOSPHOGLYCOLATE PHOSPHATASE"/>
    <property type="match status" value="1"/>
</dbReference>
<dbReference type="Gene3D" id="3.40.50.1000">
    <property type="entry name" value="HAD superfamily/HAD-like"/>
    <property type="match status" value="1"/>
</dbReference>